<sequence length="114" mass="13330">MDKIPTYLGFRIRNLLILIGLHFFSIWLIALFILLSLARDMGDIYCAGFVFTTFISALFKIFLLGSFWSSIYFLQISKKRLAELLDEGRLTWVGNAEDTARFCHQLREFDPHFI</sequence>
<evidence type="ECO:0000313" key="2">
    <source>
        <dbReference type="EMBL" id="KAF2437672.1"/>
    </source>
</evidence>
<evidence type="ECO:0000256" key="1">
    <source>
        <dbReference type="SAM" id="Phobius"/>
    </source>
</evidence>
<organism evidence="2 3">
    <name type="scientific">Karstenula rhodostoma CBS 690.94</name>
    <dbReference type="NCBI Taxonomy" id="1392251"/>
    <lineage>
        <taxon>Eukaryota</taxon>
        <taxon>Fungi</taxon>
        <taxon>Dikarya</taxon>
        <taxon>Ascomycota</taxon>
        <taxon>Pezizomycotina</taxon>
        <taxon>Dothideomycetes</taxon>
        <taxon>Pleosporomycetidae</taxon>
        <taxon>Pleosporales</taxon>
        <taxon>Massarineae</taxon>
        <taxon>Didymosphaeriaceae</taxon>
        <taxon>Karstenula</taxon>
    </lineage>
</organism>
<dbReference type="AlphaFoldDB" id="A0A9P4P5G9"/>
<comment type="caution">
    <text evidence="2">The sequence shown here is derived from an EMBL/GenBank/DDBJ whole genome shotgun (WGS) entry which is preliminary data.</text>
</comment>
<proteinExistence type="predicted"/>
<gene>
    <name evidence="2" type="ORF">P171DRAFT_492015</name>
</gene>
<evidence type="ECO:0000313" key="3">
    <source>
        <dbReference type="Proteomes" id="UP000799764"/>
    </source>
</evidence>
<keyword evidence="3" id="KW-1185">Reference proteome</keyword>
<name>A0A9P4P5G9_9PLEO</name>
<feature type="transmembrane region" description="Helical" evidence="1">
    <location>
        <begin position="12"/>
        <end position="37"/>
    </location>
</feature>
<dbReference type="EMBL" id="MU001515">
    <property type="protein sequence ID" value="KAF2437672.1"/>
    <property type="molecule type" value="Genomic_DNA"/>
</dbReference>
<keyword evidence="1" id="KW-1133">Transmembrane helix</keyword>
<feature type="transmembrane region" description="Helical" evidence="1">
    <location>
        <begin position="49"/>
        <end position="74"/>
    </location>
</feature>
<reference evidence="2" key="1">
    <citation type="journal article" date="2020" name="Stud. Mycol.">
        <title>101 Dothideomycetes genomes: a test case for predicting lifestyles and emergence of pathogens.</title>
        <authorList>
            <person name="Haridas S."/>
            <person name="Albert R."/>
            <person name="Binder M."/>
            <person name="Bloem J."/>
            <person name="Labutti K."/>
            <person name="Salamov A."/>
            <person name="Andreopoulos B."/>
            <person name="Baker S."/>
            <person name="Barry K."/>
            <person name="Bills G."/>
            <person name="Bluhm B."/>
            <person name="Cannon C."/>
            <person name="Castanera R."/>
            <person name="Culley D."/>
            <person name="Daum C."/>
            <person name="Ezra D."/>
            <person name="Gonzalez J."/>
            <person name="Henrissat B."/>
            <person name="Kuo A."/>
            <person name="Liang C."/>
            <person name="Lipzen A."/>
            <person name="Lutzoni F."/>
            <person name="Magnuson J."/>
            <person name="Mondo S."/>
            <person name="Nolan M."/>
            <person name="Ohm R."/>
            <person name="Pangilinan J."/>
            <person name="Park H.-J."/>
            <person name="Ramirez L."/>
            <person name="Alfaro M."/>
            <person name="Sun H."/>
            <person name="Tritt A."/>
            <person name="Yoshinaga Y."/>
            <person name="Zwiers L.-H."/>
            <person name="Turgeon B."/>
            <person name="Goodwin S."/>
            <person name="Spatafora J."/>
            <person name="Crous P."/>
            <person name="Grigoriev I."/>
        </authorList>
    </citation>
    <scope>NUCLEOTIDE SEQUENCE</scope>
    <source>
        <strain evidence="2">CBS 690.94</strain>
    </source>
</reference>
<keyword evidence="1" id="KW-0472">Membrane</keyword>
<accession>A0A9P4P5G9</accession>
<dbReference type="Proteomes" id="UP000799764">
    <property type="component" value="Unassembled WGS sequence"/>
</dbReference>
<keyword evidence="1" id="KW-0812">Transmembrane</keyword>
<protein>
    <submittedName>
        <fullName evidence="2">Uncharacterized protein</fullName>
    </submittedName>
</protein>